<evidence type="ECO:0000256" key="1">
    <source>
        <dbReference type="ARBA" id="ARBA00001971"/>
    </source>
</evidence>
<dbReference type="PANTHER" id="PTHR24279:SF121">
    <property type="entry name" value="CYTOCHROME P450 FAMILY 27 SUBFAMILY B MEMBER 1"/>
    <property type="match status" value="1"/>
</dbReference>
<dbReference type="InterPro" id="IPR002401">
    <property type="entry name" value="Cyt_P450_E_grp-I"/>
</dbReference>
<sequence>MIFVRRMLQQALKVSVRSSSPLVKWMERWAEGAAAAAAAGQEGTKELRTLDDMPGPSVASFAWDLFAKQGLSRLHEMQLEGVQRYGPMWKASFGPILTVHVADPALIEQVLRQEGQHPMRSDLSSWKDYRKLRGHHYGLLTSEGEEWQGVRSLLGKHMLRPKAVEAYDKTMNSVVSDLIAKLRLKLLSAILSKQHTSSSSSSKVLCVFYVFLTGISSVLFESRIGCLDEVVPEETERFIQSINTMFVMTLLTMAMPSWMHKVFPKPWNVFCQCWDYMFEFAKGHIDQRLTAEEEKVTRGEKVEGRYLTYFLSQTGMPMKTVYSNVTELLLAGVDTISSTMSWSLYELSRHPEVQDKLREEVLTVLEGRRMPEAADVARMPLLKATVKEVLRLYPVIPANARVITERDIQVGGYLIPKNTLITLCHFATSRDPAVFPNPDDFQPCRWLNRDQTHHPYASVPFGVGKRSCIGRRIAELELYLALARILIEFDVKPDPERNSVKPMTRTLLVPENVISLQFSER</sequence>
<keyword evidence="11" id="KW-1185">Reference proteome</keyword>
<dbReference type="GO" id="GO:0006704">
    <property type="term" value="P:glucocorticoid biosynthetic process"/>
    <property type="evidence" value="ECO:0007669"/>
    <property type="project" value="TreeGrafter"/>
</dbReference>
<reference evidence="10 11" key="1">
    <citation type="submission" date="2022-01" db="EMBL/GenBank/DDBJ databases">
        <title>A chromosome-scale genome assembly of the false clownfish, Amphiprion ocellaris.</title>
        <authorList>
            <person name="Ryu T."/>
        </authorList>
    </citation>
    <scope>NUCLEOTIDE SEQUENCE [LARGE SCALE GENOMIC DNA]</scope>
</reference>
<dbReference type="SUPFAM" id="SSF48264">
    <property type="entry name" value="Cytochrome P450"/>
    <property type="match status" value="1"/>
</dbReference>
<dbReference type="GO" id="GO:0008203">
    <property type="term" value="P:cholesterol metabolic process"/>
    <property type="evidence" value="ECO:0007669"/>
    <property type="project" value="TreeGrafter"/>
</dbReference>
<reference evidence="10" key="2">
    <citation type="submission" date="2025-08" db="UniProtKB">
        <authorList>
            <consortium name="Ensembl"/>
        </authorList>
    </citation>
    <scope>IDENTIFICATION</scope>
</reference>
<evidence type="ECO:0000256" key="5">
    <source>
        <dbReference type="ARBA" id="ARBA00023002"/>
    </source>
</evidence>
<dbReference type="GO" id="GO:0020037">
    <property type="term" value="F:heme binding"/>
    <property type="evidence" value="ECO:0007669"/>
    <property type="project" value="InterPro"/>
</dbReference>
<dbReference type="AlphaFoldDB" id="A0AAQ5YIU2"/>
<dbReference type="Pfam" id="PF00067">
    <property type="entry name" value="p450"/>
    <property type="match status" value="1"/>
</dbReference>
<dbReference type="GO" id="GO:0005506">
    <property type="term" value="F:iron ion binding"/>
    <property type="evidence" value="ECO:0007669"/>
    <property type="project" value="InterPro"/>
</dbReference>
<keyword evidence="4 8" id="KW-0479">Metal-binding</keyword>
<reference evidence="10" key="3">
    <citation type="submission" date="2025-09" db="UniProtKB">
        <authorList>
            <consortium name="Ensembl"/>
        </authorList>
    </citation>
    <scope>IDENTIFICATION</scope>
</reference>
<dbReference type="PROSITE" id="PS00086">
    <property type="entry name" value="CYTOCHROME_P450"/>
    <property type="match status" value="1"/>
</dbReference>
<name>A0AAQ5YIU2_AMPOC</name>
<comment type="similarity">
    <text evidence="2 9">Belongs to the cytochrome P450 family.</text>
</comment>
<dbReference type="GO" id="GO:0004497">
    <property type="term" value="F:monooxygenase activity"/>
    <property type="evidence" value="ECO:0007669"/>
    <property type="project" value="UniProtKB-KW"/>
</dbReference>
<dbReference type="GO" id="GO:0005743">
    <property type="term" value="C:mitochondrial inner membrane"/>
    <property type="evidence" value="ECO:0007669"/>
    <property type="project" value="TreeGrafter"/>
</dbReference>
<evidence type="ECO:0000313" key="10">
    <source>
        <dbReference type="Ensembl" id="ENSAOCP00000052794.1"/>
    </source>
</evidence>
<evidence type="ECO:0000256" key="3">
    <source>
        <dbReference type="ARBA" id="ARBA00022617"/>
    </source>
</evidence>
<dbReference type="Ensembl" id="ENSAOCT00000037104.1">
    <property type="protein sequence ID" value="ENSAOCP00000052794.1"/>
    <property type="gene ID" value="ENSAOCG00000004715.2"/>
</dbReference>
<evidence type="ECO:0000256" key="7">
    <source>
        <dbReference type="ARBA" id="ARBA00023033"/>
    </source>
</evidence>
<protein>
    <recommendedName>
        <fullName evidence="12">Cytochrome P450, family 27, subfamily B, polypeptide 1</fullName>
    </recommendedName>
</protein>
<evidence type="ECO:0000256" key="2">
    <source>
        <dbReference type="ARBA" id="ARBA00010617"/>
    </source>
</evidence>
<keyword evidence="3 8" id="KW-0349">Heme</keyword>
<dbReference type="Proteomes" id="UP001501940">
    <property type="component" value="Chromosome 5"/>
</dbReference>
<dbReference type="Gene3D" id="1.10.630.10">
    <property type="entry name" value="Cytochrome P450"/>
    <property type="match status" value="1"/>
</dbReference>
<proteinExistence type="inferred from homology"/>
<dbReference type="GO" id="GO:0006700">
    <property type="term" value="P:C21-steroid hormone biosynthetic process"/>
    <property type="evidence" value="ECO:0007669"/>
    <property type="project" value="TreeGrafter"/>
</dbReference>
<dbReference type="GeneTree" id="ENSGT00950000182905"/>
<dbReference type="CDD" id="cd20648">
    <property type="entry name" value="CYP27B1"/>
    <property type="match status" value="1"/>
</dbReference>
<keyword evidence="6 8" id="KW-0408">Iron</keyword>
<accession>A0AAQ5YIU2</accession>
<dbReference type="GO" id="GO:0034650">
    <property type="term" value="P:cortisol metabolic process"/>
    <property type="evidence" value="ECO:0007669"/>
    <property type="project" value="TreeGrafter"/>
</dbReference>
<dbReference type="InterPro" id="IPR036396">
    <property type="entry name" value="Cyt_P450_sf"/>
</dbReference>
<comment type="cofactor">
    <cofactor evidence="1 8">
        <name>heme</name>
        <dbReference type="ChEBI" id="CHEBI:30413"/>
    </cofactor>
</comment>
<dbReference type="InterPro" id="IPR001128">
    <property type="entry name" value="Cyt_P450"/>
</dbReference>
<keyword evidence="7 9" id="KW-0503">Monooxygenase</keyword>
<dbReference type="InterPro" id="IPR017972">
    <property type="entry name" value="Cyt_P450_CS"/>
</dbReference>
<evidence type="ECO:0000256" key="4">
    <source>
        <dbReference type="ARBA" id="ARBA00022723"/>
    </source>
</evidence>
<evidence type="ECO:0008006" key="12">
    <source>
        <dbReference type="Google" id="ProtNLM"/>
    </source>
</evidence>
<dbReference type="FunFam" id="1.10.630.10:FF:000006">
    <property type="entry name" value="Cytochrome P450 302a1, mitochondrial"/>
    <property type="match status" value="1"/>
</dbReference>
<dbReference type="GO" id="GO:0071375">
    <property type="term" value="P:cellular response to peptide hormone stimulus"/>
    <property type="evidence" value="ECO:0007669"/>
    <property type="project" value="TreeGrafter"/>
</dbReference>
<organism evidence="10 11">
    <name type="scientific">Amphiprion ocellaris</name>
    <name type="common">Clown anemonefish</name>
    <dbReference type="NCBI Taxonomy" id="80972"/>
    <lineage>
        <taxon>Eukaryota</taxon>
        <taxon>Metazoa</taxon>
        <taxon>Chordata</taxon>
        <taxon>Craniata</taxon>
        <taxon>Vertebrata</taxon>
        <taxon>Euteleostomi</taxon>
        <taxon>Actinopterygii</taxon>
        <taxon>Neopterygii</taxon>
        <taxon>Teleostei</taxon>
        <taxon>Neoteleostei</taxon>
        <taxon>Acanthomorphata</taxon>
        <taxon>Ovalentaria</taxon>
        <taxon>Pomacentridae</taxon>
        <taxon>Amphiprion</taxon>
    </lineage>
</organism>
<dbReference type="GO" id="GO:0042359">
    <property type="term" value="P:vitamin D metabolic process"/>
    <property type="evidence" value="ECO:0007669"/>
    <property type="project" value="UniProtKB-ARBA"/>
</dbReference>
<keyword evidence="5 9" id="KW-0560">Oxidoreductase</keyword>
<dbReference type="PANTHER" id="PTHR24279">
    <property type="entry name" value="CYTOCHROME P450"/>
    <property type="match status" value="1"/>
</dbReference>
<feature type="binding site" description="axial binding residue" evidence="8">
    <location>
        <position position="468"/>
    </location>
    <ligand>
        <name>heme</name>
        <dbReference type="ChEBI" id="CHEBI:30413"/>
    </ligand>
    <ligandPart>
        <name>Fe</name>
        <dbReference type="ChEBI" id="CHEBI:18248"/>
    </ligandPart>
</feature>
<gene>
    <name evidence="10" type="primary">CYP27B1</name>
</gene>
<evidence type="ECO:0000256" key="9">
    <source>
        <dbReference type="RuleBase" id="RU000461"/>
    </source>
</evidence>
<evidence type="ECO:0000313" key="11">
    <source>
        <dbReference type="Proteomes" id="UP001501940"/>
    </source>
</evidence>
<dbReference type="PRINTS" id="PR00385">
    <property type="entry name" value="P450"/>
</dbReference>
<dbReference type="GO" id="GO:0016705">
    <property type="term" value="F:oxidoreductase activity, acting on paired donors, with incorporation or reduction of molecular oxygen"/>
    <property type="evidence" value="ECO:0007669"/>
    <property type="project" value="InterPro"/>
</dbReference>
<dbReference type="PRINTS" id="PR00463">
    <property type="entry name" value="EP450I"/>
</dbReference>
<evidence type="ECO:0000256" key="8">
    <source>
        <dbReference type="PIRSR" id="PIRSR602401-1"/>
    </source>
</evidence>
<dbReference type="InterPro" id="IPR050479">
    <property type="entry name" value="CYP11_CYP27_families"/>
</dbReference>
<evidence type="ECO:0000256" key="6">
    <source>
        <dbReference type="ARBA" id="ARBA00023004"/>
    </source>
</evidence>